<dbReference type="Pfam" id="PF14770">
    <property type="entry name" value="TMEM18"/>
    <property type="match status" value="1"/>
</dbReference>
<name>A0A6A4LT81_9ERIC</name>
<gene>
    <name evidence="2" type="ORF">C3L33_10576</name>
</gene>
<proteinExistence type="predicted"/>
<reference evidence="2 3" key="1">
    <citation type="journal article" date="2019" name="Genome Biol. Evol.">
        <title>The Rhododendron genome and chromosomal organization provide insight into shared whole-genome duplications across the heath family (Ericaceae).</title>
        <authorList>
            <person name="Soza V.L."/>
            <person name="Lindsley D."/>
            <person name="Waalkes A."/>
            <person name="Ramage E."/>
            <person name="Patwardhan R.P."/>
            <person name="Burton J.N."/>
            <person name="Adey A."/>
            <person name="Kumar A."/>
            <person name="Qiu R."/>
            <person name="Shendure J."/>
            <person name="Hall B."/>
        </authorList>
    </citation>
    <scope>NUCLEOTIDE SEQUENCE [LARGE SCALE GENOMIC DNA]</scope>
    <source>
        <strain evidence="2">RSF 1966-606</strain>
    </source>
</reference>
<feature type="transmembrane region" description="Helical" evidence="1">
    <location>
        <begin position="181"/>
        <end position="207"/>
    </location>
</feature>
<dbReference type="OrthoDB" id="411535at2759"/>
<protein>
    <submittedName>
        <fullName evidence="2">Uncharacterized protein</fullName>
    </submittedName>
</protein>
<sequence>DQSRFADRSEPPMEDLKSAMGEHMDQMADLVEKLTAELRSGLRPAYDNFLGFFHAIDWTLYGNRKEAISDTTICAAQVQFSGTGSSMKDLWKMRALANVLDAVPFCVATDSNYVKEEYQLPDVLVSTCIHGVGFAKDSREGKRRKVAGVYFAETLNSVLRDNWKSFAGQDYFDPRGLFLSVLWSGPLLVIAIIILVNTLFSLCHLIVRWKKAELRHRARLSRNKED</sequence>
<dbReference type="Proteomes" id="UP000428333">
    <property type="component" value="Linkage Group LG06"/>
</dbReference>
<evidence type="ECO:0000313" key="3">
    <source>
        <dbReference type="Proteomes" id="UP000428333"/>
    </source>
</evidence>
<dbReference type="EMBL" id="QEFC01001488">
    <property type="protein sequence ID" value="KAE9457518.1"/>
    <property type="molecule type" value="Genomic_DNA"/>
</dbReference>
<organism evidence="2 3">
    <name type="scientific">Rhododendron williamsianum</name>
    <dbReference type="NCBI Taxonomy" id="262921"/>
    <lineage>
        <taxon>Eukaryota</taxon>
        <taxon>Viridiplantae</taxon>
        <taxon>Streptophyta</taxon>
        <taxon>Embryophyta</taxon>
        <taxon>Tracheophyta</taxon>
        <taxon>Spermatophyta</taxon>
        <taxon>Magnoliopsida</taxon>
        <taxon>eudicotyledons</taxon>
        <taxon>Gunneridae</taxon>
        <taxon>Pentapetalae</taxon>
        <taxon>asterids</taxon>
        <taxon>Ericales</taxon>
        <taxon>Ericaceae</taxon>
        <taxon>Ericoideae</taxon>
        <taxon>Rhodoreae</taxon>
        <taxon>Rhododendron</taxon>
    </lineage>
</organism>
<evidence type="ECO:0000313" key="2">
    <source>
        <dbReference type="EMBL" id="KAE9457518.1"/>
    </source>
</evidence>
<comment type="caution">
    <text evidence="2">The sequence shown here is derived from an EMBL/GenBank/DDBJ whole genome shotgun (WGS) entry which is preliminary data.</text>
</comment>
<keyword evidence="1" id="KW-0812">Transmembrane</keyword>
<dbReference type="InterPro" id="IPR026721">
    <property type="entry name" value="TMEM18"/>
</dbReference>
<evidence type="ECO:0000256" key="1">
    <source>
        <dbReference type="SAM" id="Phobius"/>
    </source>
</evidence>
<dbReference type="AlphaFoldDB" id="A0A6A4LT81"/>
<keyword evidence="1" id="KW-0472">Membrane</keyword>
<feature type="non-terminal residue" evidence="2">
    <location>
        <position position="1"/>
    </location>
</feature>
<keyword evidence="1" id="KW-1133">Transmembrane helix</keyword>
<keyword evidence="3" id="KW-1185">Reference proteome</keyword>
<accession>A0A6A4LT81</accession>